<accession>A0A7Z0Q772</accession>
<evidence type="ECO:0000313" key="3">
    <source>
        <dbReference type="EMBL" id="NYY89093.1"/>
    </source>
</evidence>
<feature type="compositionally biased region" description="Basic and acidic residues" evidence="1">
    <location>
        <begin position="754"/>
        <end position="779"/>
    </location>
</feature>
<dbReference type="InterPro" id="IPR036397">
    <property type="entry name" value="RNaseH_sf"/>
</dbReference>
<dbReference type="InterPro" id="IPR012337">
    <property type="entry name" value="RNaseH-like_sf"/>
</dbReference>
<dbReference type="Proteomes" id="UP000564836">
    <property type="component" value="Chromosome"/>
</dbReference>
<protein>
    <submittedName>
        <fullName evidence="3">DDE-type integrase/transposase/recombinase</fullName>
    </submittedName>
</protein>
<dbReference type="Gene3D" id="3.30.420.10">
    <property type="entry name" value="Ribonuclease H-like superfamily/Ribonuclease H"/>
    <property type="match status" value="1"/>
</dbReference>
<evidence type="ECO:0000256" key="1">
    <source>
        <dbReference type="SAM" id="MobiDB-lite"/>
    </source>
</evidence>
<dbReference type="AlphaFoldDB" id="A0A7Z0Q772"/>
<reference evidence="3" key="2">
    <citation type="submission" date="2020-06" db="EMBL/GenBank/DDBJ databases">
        <title>Whole Genome Sequence of Bradyrhizobium sp. Strain 323S2.</title>
        <authorList>
            <person name="Bromfield E.S.P."/>
        </authorList>
    </citation>
    <scope>NUCLEOTIDE SEQUENCE [LARGE SCALE GENOMIC DNA]</scope>
    <source>
        <strain evidence="3">323S2</strain>
    </source>
</reference>
<reference evidence="4 5" key="3">
    <citation type="journal article" date="2022" name="Int. J. Syst. Evol. Microbiol.">
        <title>Strains of Bradyrhizobium barranii sp. nov. associated with legumes native to Canada are symbionts of soybeans and belong to different subspecies (subsp. barranii subsp. nov. and subsp. apii subsp. nov.) and symbiovars (sv. glycinearum and sv. septentrionale).</title>
        <authorList>
            <person name="Bromfield E.S.P."/>
            <person name="Cloutier S."/>
            <person name="Wasai-Hara S."/>
            <person name="Minamisawa K."/>
        </authorList>
    </citation>
    <scope>NUCLEOTIDE SEQUENCE [LARGE SCALE GENOMIC DNA]</scope>
    <source>
        <strain evidence="4 5">323S2</strain>
    </source>
</reference>
<sequence length="826" mass="94292">MPITADINPGETWLIAGKGLFVFEEEEANCILKFRRDGTSFAYRMPEHEFWDRVSRNRIEKVVFDKKGEPIERQEVGPGEVWTIDDVEKMKLTPEGRRALALQYVTMQWDKDDKATRGDGGLGKLIAKCRPHLINEGLELFLSKEDIEARKKRREKYKKSAEAEREIGLRVEVAALRRAINNCGIRGHRPLSAFMSQSGKGPRQRYDDIVEDLLKRTVSLYWENRSVDYDDAYSFFTEMDKINAERKRRNLPEIVKFPDDPEIIRRRIQKNRCALTWATRHGPKAARKKFKGQADHIDATWPLELCMIDSTPLDTFLAHKKASLFVVDTRTCLPLGRPWLTVCLDVATRMPLGFLITFEAPSVYSALTTLKRSIRPKRYMKKMYPHITREWDGFGPPVELLLDNTWENKAPSLKSSLRNVGIELHWAPIKSPEYKSIMERFFRTCNTGLYHKLPGGVPYPPYLMKQVGLDPQKDFIISLDEINALTHEFFVQYIHDKHEGLGAVPARVWHDKLMINRRRVIRTDALDHILGKVSEAVLTPSGITYRGMEFHDREAVSSLLDDLVKETKIRSQSPREAAPSRVNVLIVENSADAGSISAWNDVAKDYVARPNRDPEFFKGLSFFHAEQIREHCERLDLDFSSKADRWKGRDSLRRNIEKLMRKKPMRQTRDARRMLGSYQDSFDEIEDDTTETFGAGDIVDLVAEPSTTGMNKPEPVPDELAYKLLKDNTVPKGRTPSRKSIDKAKRTKKANLQEAREAEHGEAVKRQRGDPTGETEARSTKVIIKPPTGPGWSAAQTPTEPKDAAAKSPGLFAAKGPGWGSNGRQT</sequence>
<dbReference type="GO" id="GO:0015074">
    <property type="term" value="P:DNA integration"/>
    <property type="evidence" value="ECO:0007669"/>
    <property type="project" value="InterPro"/>
</dbReference>
<evidence type="ECO:0000313" key="4">
    <source>
        <dbReference type="EMBL" id="UGX94813.1"/>
    </source>
</evidence>
<name>A0A7Z0Q772_9BRAD</name>
<feature type="domain" description="Integrase catalytic" evidence="2">
    <location>
        <begin position="298"/>
        <end position="513"/>
    </location>
</feature>
<reference evidence="4 5" key="1">
    <citation type="journal article" date="2017" name="Syst. Appl. Microbiol.">
        <title>Soybeans inoculated with root zone soils of Canadian native legumes harbour diverse and novel Bradyrhizobium spp. that possess agricultural potential.</title>
        <authorList>
            <person name="Bromfield E.S.P."/>
            <person name="Cloutier S."/>
            <person name="Tambong J.T."/>
            <person name="Tran Thi T.V."/>
        </authorList>
    </citation>
    <scope>NUCLEOTIDE SEQUENCE [LARGE SCALE GENOMIC DNA]</scope>
    <source>
        <strain evidence="4 5">323S2</strain>
    </source>
</reference>
<proteinExistence type="predicted"/>
<gene>
    <name evidence="4" type="ORF">G6321_00006345</name>
    <name evidence="3" type="ORF">G6321_11825</name>
</gene>
<dbReference type="SUPFAM" id="SSF53098">
    <property type="entry name" value="Ribonuclease H-like"/>
    <property type="match status" value="1"/>
</dbReference>
<feature type="region of interest" description="Disordered" evidence="1">
    <location>
        <begin position="725"/>
        <end position="826"/>
    </location>
</feature>
<dbReference type="InterPro" id="IPR001584">
    <property type="entry name" value="Integrase_cat-core"/>
</dbReference>
<dbReference type="EMBL" id="JACBFH010000001">
    <property type="protein sequence ID" value="NYY89093.1"/>
    <property type="molecule type" value="Genomic_DNA"/>
</dbReference>
<dbReference type="GO" id="GO:0003676">
    <property type="term" value="F:nucleic acid binding"/>
    <property type="evidence" value="ECO:0007669"/>
    <property type="project" value="InterPro"/>
</dbReference>
<dbReference type="EMBL" id="CP088280">
    <property type="protein sequence ID" value="UGX94813.1"/>
    <property type="molecule type" value="Genomic_DNA"/>
</dbReference>
<dbReference type="PROSITE" id="PS50994">
    <property type="entry name" value="INTEGRASE"/>
    <property type="match status" value="1"/>
</dbReference>
<feature type="compositionally biased region" description="Gly residues" evidence="1">
    <location>
        <begin position="817"/>
        <end position="826"/>
    </location>
</feature>
<organism evidence="3">
    <name type="scientific">Bradyrhizobium barranii subsp. barranii</name>
    <dbReference type="NCBI Taxonomy" id="2823807"/>
    <lineage>
        <taxon>Bacteria</taxon>
        <taxon>Pseudomonadati</taxon>
        <taxon>Pseudomonadota</taxon>
        <taxon>Alphaproteobacteria</taxon>
        <taxon>Hyphomicrobiales</taxon>
        <taxon>Nitrobacteraceae</taxon>
        <taxon>Bradyrhizobium</taxon>
        <taxon>Bradyrhizobium barranii</taxon>
    </lineage>
</organism>
<evidence type="ECO:0000313" key="5">
    <source>
        <dbReference type="Proteomes" id="UP000564836"/>
    </source>
</evidence>
<dbReference type="RefSeq" id="WP_166345021.1">
    <property type="nucleotide sequence ID" value="NZ_CP088280.1"/>
</dbReference>
<evidence type="ECO:0000259" key="2">
    <source>
        <dbReference type="PROSITE" id="PS50994"/>
    </source>
</evidence>